<dbReference type="AlphaFoldDB" id="A0A1V3C0C3"/>
<protein>
    <submittedName>
        <fullName evidence="1">S-adenosyl methyltransferase</fullName>
    </submittedName>
</protein>
<dbReference type="EMBL" id="MCOK01000001">
    <property type="protein sequence ID" value="OOC54254.1"/>
    <property type="molecule type" value="Genomic_DNA"/>
</dbReference>
<dbReference type="Gene3D" id="3.40.50.150">
    <property type="entry name" value="Vaccinia Virus protein VP39"/>
    <property type="match status" value="1"/>
</dbReference>
<reference evidence="2" key="1">
    <citation type="submission" date="2016-08" db="EMBL/GenBank/DDBJ databases">
        <authorList>
            <person name="Tokovenko B."/>
            <person name="Kalinowski J."/>
        </authorList>
    </citation>
    <scope>NUCLEOTIDE SEQUENCE [LARGE SCALE GENOMIC DNA]</scope>
    <source>
        <strain evidence="2">UTMC102</strain>
    </source>
</reference>
<evidence type="ECO:0000313" key="2">
    <source>
        <dbReference type="Proteomes" id="UP000189004"/>
    </source>
</evidence>
<keyword evidence="2" id="KW-1185">Reference proteome</keyword>
<dbReference type="Pfam" id="PF04672">
    <property type="entry name" value="Methyltransf_19"/>
    <property type="match status" value="1"/>
</dbReference>
<dbReference type="CDD" id="cd02440">
    <property type="entry name" value="AdoMet_MTases"/>
    <property type="match status" value="1"/>
</dbReference>
<name>A0A1V3C0C3_9ACTN</name>
<dbReference type="InterPro" id="IPR006764">
    <property type="entry name" value="SAM_dep_MeTrfase_SAV2177_type"/>
</dbReference>
<proteinExistence type="predicted"/>
<dbReference type="STRING" id="501010.NOSIN_10920"/>
<dbReference type="Proteomes" id="UP000189004">
    <property type="component" value="Unassembled WGS sequence"/>
</dbReference>
<accession>A0A1V3C0C3</accession>
<gene>
    <name evidence="1" type="ORF">NOSIN_10920</name>
</gene>
<dbReference type="GO" id="GO:0032259">
    <property type="term" value="P:methylation"/>
    <property type="evidence" value="ECO:0007669"/>
    <property type="project" value="UniProtKB-KW"/>
</dbReference>
<evidence type="ECO:0000313" key="1">
    <source>
        <dbReference type="EMBL" id="OOC54254.1"/>
    </source>
</evidence>
<dbReference type="PIRSF" id="PIRSF017393">
    <property type="entry name" value="MTase_SAV2177"/>
    <property type="match status" value="1"/>
</dbReference>
<dbReference type="InterPro" id="IPR029063">
    <property type="entry name" value="SAM-dependent_MTases_sf"/>
</dbReference>
<dbReference type="GO" id="GO:0008168">
    <property type="term" value="F:methyltransferase activity"/>
    <property type="evidence" value="ECO:0007669"/>
    <property type="project" value="UniProtKB-KW"/>
</dbReference>
<dbReference type="SUPFAM" id="SSF53335">
    <property type="entry name" value="S-adenosyl-L-methionine-dependent methyltransferases"/>
    <property type="match status" value="1"/>
</dbReference>
<organism evidence="1 2">
    <name type="scientific">Nocardiopsis sinuspersici</name>
    <dbReference type="NCBI Taxonomy" id="501010"/>
    <lineage>
        <taxon>Bacteria</taxon>
        <taxon>Bacillati</taxon>
        <taxon>Actinomycetota</taxon>
        <taxon>Actinomycetes</taxon>
        <taxon>Streptosporangiales</taxon>
        <taxon>Nocardiopsidaceae</taxon>
        <taxon>Nocardiopsis</taxon>
    </lineage>
</organism>
<comment type="caution">
    <text evidence="1">The sequence shown here is derived from an EMBL/GenBank/DDBJ whole genome shotgun (WGS) entry which is preliminary data.</text>
</comment>
<keyword evidence="1" id="KW-0808">Transferase</keyword>
<keyword evidence="1" id="KW-0489">Methyltransferase</keyword>
<sequence>MGVRPSPPVHPWSTVTTPPLVDTTVSHSARVWNYWLGGKDHYPVDREAGEQIAAVLPEIVDIALATRSFLMRVVTHLVRSEGVDQFLDIGTGLPTANNTHEVAQAANPAARVVYVDNDPLVLAHARALLSGAPEGATDYVHADLRDPAAILAEAARTLDLGRPVAVTLFGVLPFVGEDTEARAILDHLMGALPPGSFLAIVHSTSAVTGEAMVEAVRRWNEAGSAVYHLRTPERLTALFDGLELVEPGVVSCPLWRPEPAQVGWAREMDEYCGLARKP</sequence>